<protein>
    <recommendedName>
        <fullName evidence="12">Endonuclease III</fullName>
        <ecNumber evidence="12">4.2.99.18</ecNumber>
    </recommendedName>
    <alternativeName>
        <fullName evidence="12">DNA-(apurinic or apyrimidinic site) lyase</fullName>
    </alternativeName>
</protein>
<evidence type="ECO:0000256" key="7">
    <source>
        <dbReference type="ARBA" id="ARBA00023014"/>
    </source>
</evidence>
<accession>A0A0G3WGW5</accession>
<dbReference type="Gene3D" id="1.10.340.30">
    <property type="entry name" value="Hypothetical protein, domain 2"/>
    <property type="match status" value="1"/>
</dbReference>
<dbReference type="NCBIfam" id="TIGR01083">
    <property type="entry name" value="nth"/>
    <property type="match status" value="1"/>
</dbReference>
<dbReference type="FunFam" id="1.10.1670.10:FF:000001">
    <property type="entry name" value="Endonuclease III"/>
    <property type="match status" value="1"/>
</dbReference>
<dbReference type="PANTHER" id="PTHR10359">
    <property type="entry name" value="A/G-SPECIFIC ADENINE GLYCOSYLASE/ENDONUCLEASE III"/>
    <property type="match status" value="1"/>
</dbReference>
<dbReference type="SMART" id="SM00478">
    <property type="entry name" value="ENDO3c"/>
    <property type="match status" value="1"/>
</dbReference>
<evidence type="ECO:0000256" key="6">
    <source>
        <dbReference type="ARBA" id="ARBA00023004"/>
    </source>
</evidence>
<comment type="similarity">
    <text evidence="1 12">Belongs to the Nth/MutY family.</text>
</comment>
<dbReference type="Gene3D" id="1.10.1670.10">
    <property type="entry name" value="Helix-hairpin-Helix base-excision DNA repair enzymes (C-terminal)"/>
    <property type="match status" value="1"/>
</dbReference>
<dbReference type="RefSeq" id="WP_052569743.1">
    <property type="nucleotide sequence ID" value="NZ_CP009498.1"/>
</dbReference>
<reference evidence="14 15" key="1">
    <citation type="submission" date="2014-09" db="EMBL/GenBank/DDBJ databases">
        <title>Complete genome sequence of Endomicrobium proavitum.</title>
        <authorList>
            <person name="Zheng H."/>
        </authorList>
    </citation>
    <scope>NUCLEOTIDE SEQUENCE [LARGE SCALE GENOMIC DNA]</scope>
    <source>
        <strain evidence="14 15">Rsa215</strain>
    </source>
</reference>
<evidence type="ECO:0000313" key="14">
    <source>
        <dbReference type="EMBL" id="AKL97563.1"/>
    </source>
</evidence>
<gene>
    <name evidence="12 14" type="primary">nth</name>
    <name evidence="14" type="ORF">Epro_0184</name>
</gene>
<dbReference type="GO" id="GO:0140078">
    <property type="term" value="F:class I DNA-(apurinic or apyrimidinic site) endonuclease activity"/>
    <property type="evidence" value="ECO:0007669"/>
    <property type="project" value="UniProtKB-EC"/>
</dbReference>
<dbReference type="SUPFAM" id="SSF48150">
    <property type="entry name" value="DNA-glycosylase"/>
    <property type="match status" value="1"/>
</dbReference>
<dbReference type="EMBL" id="CP009498">
    <property type="protein sequence ID" value="AKL97563.1"/>
    <property type="molecule type" value="Genomic_DNA"/>
</dbReference>
<dbReference type="PANTHER" id="PTHR10359:SF18">
    <property type="entry name" value="ENDONUCLEASE III"/>
    <property type="match status" value="1"/>
</dbReference>
<dbReference type="AlphaFoldDB" id="A0A0G3WGW5"/>
<feature type="binding site" evidence="12">
    <location>
        <position position="207"/>
    </location>
    <ligand>
        <name>[4Fe-4S] cluster</name>
        <dbReference type="ChEBI" id="CHEBI:49883"/>
    </ligand>
</feature>
<evidence type="ECO:0000256" key="4">
    <source>
        <dbReference type="ARBA" id="ARBA00022763"/>
    </source>
</evidence>
<comment type="catalytic activity">
    <reaction evidence="12">
        <text>2'-deoxyribonucleotide-(2'-deoxyribose 5'-phosphate)-2'-deoxyribonucleotide-DNA = a 3'-end 2'-deoxyribonucleotide-(2,3-dehydro-2,3-deoxyribose 5'-phosphate)-DNA + a 5'-end 5'-phospho-2'-deoxyribonucleoside-DNA + H(+)</text>
        <dbReference type="Rhea" id="RHEA:66592"/>
        <dbReference type="Rhea" id="RHEA-COMP:13180"/>
        <dbReference type="Rhea" id="RHEA-COMP:16897"/>
        <dbReference type="Rhea" id="RHEA-COMP:17067"/>
        <dbReference type="ChEBI" id="CHEBI:15378"/>
        <dbReference type="ChEBI" id="CHEBI:136412"/>
        <dbReference type="ChEBI" id="CHEBI:157695"/>
        <dbReference type="ChEBI" id="CHEBI:167181"/>
        <dbReference type="EC" id="4.2.99.18"/>
    </reaction>
</comment>
<dbReference type="InterPro" id="IPR011257">
    <property type="entry name" value="DNA_glycosylase"/>
</dbReference>
<evidence type="ECO:0000256" key="5">
    <source>
        <dbReference type="ARBA" id="ARBA00022801"/>
    </source>
</evidence>
<dbReference type="KEGG" id="epo:Epro_0184"/>
<evidence type="ECO:0000313" key="15">
    <source>
        <dbReference type="Proteomes" id="UP000035337"/>
    </source>
</evidence>
<name>A0A0G3WGW5_9BACT</name>
<keyword evidence="9 12" id="KW-0234">DNA repair</keyword>
<feature type="binding site" evidence="12">
    <location>
        <position position="201"/>
    </location>
    <ligand>
        <name>[4Fe-4S] cluster</name>
        <dbReference type="ChEBI" id="CHEBI:49883"/>
    </ligand>
</feature>
<dbReference type="PROSITE" id="PS01155">
    <property type="entry name" value="ENDONUCLEASE_III_2"/>
    <property type="match status" value="1"/>
</dbReference>
<comment type="cofactor">
    <cofactor evidence="12">
        <name>[4Fe-4S] cluster</name>
        <dbReference type="ChEBI" id="CHEBI:49883"/>
    </cofactor>
    <text evidence="12">Binds 1 [4Fe-4S] cluster.</text>
</comment>
<dbReference type="InterPro" id="IPR004036">
    <property type="entry name" value="Endonuclease-III-like_CS2"/>
</dbReference>
<keyword evidence="5 12" id="KW-0378">Hydrolase</keyword>
<dbReference type="HAMAP" id="MF_00942">
    <property type="entry name" value="Nth"/>
    <property type="match status" value="1"/>
</dbReference>
<evidence type="ECO:0000256" key="1">
    <source>
        <dbReference type="ARBA" id="ARBA00008343"/>
    </source>
</evidence>
<dbReference type="GO" id="GO:0019104">
    <property type="term" value="F:DNA N-glycosylase activity"/>
    <property type="evidence" value="ECO:0007669"/>
    <property type="project" value="UniProtKB-UniRule"/>
</dbReference>
<evidence type="ECO:0000256" key="3">
    <source>
        <dbReference type="ARBA" id="ARBA00022723"/>
    </source>
</evidence>
<evidence type="ECO:0000256" key="9">
    <source>
        <dbReference type="ARBA" id="ARBA00023204"/>
    </source>
</evidence>
<dbReference type="GO" id="GO:0051539">
    <property type="term" value="F:4 iron, 4 sulfur cluster binding"/>
    <property type="evidence" value="ECO:0007669"/>
    <property type="project" value="UniProtKB-UniRule"/>
</dbReference>
<dbReference type="FunFam" id="1.10.340.30:FF:000001">
    <property type="entry name" value="Endonuclease III"/>
    <property type="match status" value="1"/>
</dbReference>
<feature type="domain" description="HhH-GPD" evidence="13">
    <location>
        <begin position="41"/>
        <end position="189"/>
    </location>
</feature>
<keyword evidence="6 12" id="KW-0408">Iron</keyword>
<dbReference type="Pfam" id="PF00730">
    <property type="entry name" value="HhH-GPD"/>
    <property type="match status" value="1"/>
</dbReference>
<dbReference type="STRING" id="1408281.Epro_0184"/>
<dbReference type="GO" id="GO:0006285">
    <property type="term" value="P:base-excision repair, AP site formation"/>
    <property type="evidence" value="ECO:0007669"/>
    <property type="project" value="TreeGrafter"/>
</dbReference>
<dbReference type="Pfam" id="PF10576">
    <property type="entry name" value="EndIII_4Fe-2S"/>
    <property type="match status" value="1"/>
</dbReference>
<feature type="binding site" evidence="12">
    <location>
        <position position="191"/>
    </location>
    <ligand>
        <name>[4Fe-4S] cluster</name>
        <dbReference type="ChEBI" id="CHEBI:49883"/>
    </ligand>
</feature>
<dbReference type="InterPro" id="IPR003265">
    <property type="entry name" value="HhH-GPD_domain"/>
</dbReference>
<dbReference type="SMART" id="SM00525">
    <property type="entry name" value="FES"/>
    <property type="match status" value="1"/>
</dbReference>
<dbReference type="InterPro" id="IPR023170">
    <property type="entry name" value="HhH_base_excis_C"/>
</dbReference>
<dbReference type="CDD" id="cd00056">
    <property type="entry name" value="ENDO3c"/>
    <property type="match status" value="1"/>
</dbReference>
<dbReference type="GO" id="GO:0046872">
    <property type="term" value="F:metal ion binding"/>
    <property type="evidence" value="ECO:0007669"/>
    <property type="project" value="UniProtKB-KW"/>
</dbReference>
<dbReference type="PATRIC" id="fig|1408281.3.peg.189"/>
<evidence type="ECO:0000256" key="2">
    <source>
        <dbReference type="ARBA" id="ARBA00022485"/>
    </source>
</evidence>
<dbReference type="GO" id="GO:0003677">
    <property type="term" value="F:DNA binding"/>
    <property type="evidence" value="ECO:0007669"/>
    <property type="project" value="UniProtKB-UniRule"/>
</dbReference>
<keyword evidence="4 12" id="KW-0227">DNA damage</keyword>
<organism evidence="14 15">
    <name type="scientific">Endomicrobium proavitum</name>
    <dbReference type="NCBI Taxonomy" id="1408281"/>
    <lineage>
        <taxon>Bacteria</taxon>
        <taxon>Pseudomonadati</taxon>
        <taxon>Elusimicrobiota</taxon>
        <taxon>Endomicrobiia</taxon>
        <taxon>Endomicrobiales</taxon>
        <taxon>Endomicrobiaceae</taxon>
        <taxon>Endomicrobium</taxon>
    </lineage>
</organism>
<dbReference type="OrthoDB" id="9800977at2"/>
<keyword evidence="3 12" id="KW-0479">Metal-binding</keyword>
<keyword evidence="14" id="KW-0255">Endonuclease</keyword>
<evidence type="ECO:0000259" key="13">
    <source>
        <dbReference type="SMART" id="SM00478"/>
    </source>
</evidence>
<dbReference type="InterPro" id="IPR003651">
    <property type="entry name" value="Endonuclease3_FeS-loop_motif"/>
</dbReference>
<keyword evidence="15" id="KW-1185">Reference proteome</keyword>
<keyword evidence="11 12" id="KW-0326">Glycosidase</keyword>
<evidence type="ECO:0000256" key="12">
    <source>
        <dbReference type="HAMAP-Rule" id="MF_00942"/>
    </source>
</evidence>
<keyword evidence="10 12" id="KW-0456">Lyase</keyword>
<keyword evidence="14" id="KW-0540">Nuclease</keyword>
<evidence type="ECO:0000256" key="11">
    <source>
        <dbReference type="ARBA" id="ARBA00023295"/>
    </source>
</evidence>
<dbReference type="InterPro" id="IPR005759">
    <property type="entry name" value="Nth"/>
</dbReference>
<dbReference type="EC" id="4.2.99.18" evidence="12"/>
<comment type="function">
    <text evidence="12">DNA repair enzyme that has both DNA N-glycosylase activity and AP-lyase activity. The DNA N-glycosylase activity releases various damaged pyrimidines from DNA by cleaving the N-glycosidic bond, leaving an AP (apurinic/apyrimidinic) site. The AP-lyase activity cleaves the phosphodiester bond 3' to the AP site by a beta-elimination, leaving a 3'-terminal unsaturated sugar and a product with a terminal 5'-phosphate.</text>
</comment>
<feature type="binding site" evidence="12">
    <location>
        <position position="198"/>
    </location>
    <ligand>
        <name>[4Fe-4S] cluster</name>
        <dbReference type="ChEBI" id="CHEBI:49883"/>
    </ligand>
</feature>
<sequence>MKQNKKEYVAEIIKLLLKSYKKVKCALNYKEPYELLFATILSAQCTDERVNKVTEELFKKYRAVADYANADVKELEVYIRSAGFYRNKAKNIINSAKVIIEKYDGKVPQSMQELLVLPGVARKTANVVLGNAFNKAEGIAVDTHVIRIANLLKLTKSDNPVKIEQDLMEIVPKKYWTEFSHLLQTLGRRVCKARNPNCSGCSLKEICPSAKA</sequence>
<dbReference type="PIRSF" id="PIRSF001435">
    <property type="entry name" value="Nth"/>
    <property type="match status" value="1"/>
</dbReference>
<dbReference type="Proteomes" id="UP000035337">
    <property type="component" value="Chromosome"/>
</dbReference>
<keyword evidence="7 12" id="KW-0411">Iron-sulfur</keyword>
<keyword evidence="2 12" id="KW-0004">4Fe-4S</keyword>
<evidence type="ECO:0000256" key="8">
    <source>
        <dbReference type="ARBA" id="ARBA00023125"/>
    </source>
</evidence>
<evidence type="ECO:0000256" key="10">
    <source>
        <dbReference type="ARBA" id="ARBA00023239"/>
    </source>
</evidence>
<proteinExistence type="inferred from homology"/>
<keyword evidence="8 12" id="KW-0238">DNA-binding</keyword>